<evidence type="ECO:0000256" key="4">
    <source>
        <dbReference type="RuleBase" id="RU000454"/>
    </source>
</evidence>
<evidence type="ECO:0000256" key="2">
    <source>
        <dbReference type="ARBA" id="ARBA00022750"/>
    </source>
</evidence>
<proteinExistence type="inferred from homology"/>
<dbReference type="Pfam" id="PF00026">
    <property type="entry name" value="Asp"/>
    <property type="match status" value="1"/>
</dbReference>
<dbReference type="InterPro" id="IPR021109">
    <property type="entry name" value="Peptidase_aspartic_dom_sf"/>
</dbReference>
<dbReference type="PROSITE" id="PS00141">
    <property type="entry name" value="ASP_PROTEASE"/>
    <property type="match status" value="2"/>
</dbReference>
<dbReference type="InterPro" id="IPR033121">
    <property type="entry name" value="PEPTIDASE_A1"/>
</dbReference>
<dbReference type="GO" id="GO:0004190">
    <property type="term" value="F:aspartic-type endopeptidase activity"/>
    <property type="evidence" value="ECO:0007669"/>
    <property type="project" value="UniProtKB-KW"/>
</dbReference>
<organism evidence="7 8">
    <name type="scientific">Multifurca ochricompacta</name>
    <dbReference type="NCBI Taxonomy" id="376703"/>
    <lineage>
        <taxon>Eukaryota</taxon>
        <taxon>Fungi</taxon>
        <taxon>Dikarya</taxon>
        <taxon>Basidiomycota</taxon>
        <taxon>Agaricomycotina</taxon>
        <taxon>Agaricomycetes</taxon>
        <taxon>Russulales</taxon>
        <taxon>Russulaceae</taxon>
        <taxon>Multifurca</taxon>
    </lineage>
</organism>
<dbReference type="Proteomes" id="UP001203297">
    <property type="component" value="Unassembled WGS sequence"/>
</dbReference>
<keyword evidence="8" id="KW-1185">Reference proteome</keyword>
<feature type="signal peptide" evidence="5">
    <location>
        <begin position="1"/>
        <end position="19"/>
    </location>
</feature>
<feature type="active site" evidence="3">
    <location>
        <position position="284"/>
    </location>
</feature>
<dbReference type="PANTHER" id="PTHR47966">
    <property type="entry name" value="BETA-SITE APP-CLEAVING ENZYME, ISOFORM A-RELATED"/>
    <property type="match status" value="1"/>
</dbReference>
<dbReference type="EMBL" id="WTXG01000001">
    <property type="protein sequence ID" value="KAI0308258.1"/>
    <property type="molecule type" value="Genomic_DNA"/>
</dbReference>
<comment type="similarity">
    <text evidence="1 4">Belongs to the peptidase A1 family.</text>
</comment>
<name>A0AAD4MFA2_9AGAM</name>
<dbReference type="PROSITE" id="PS51767">
    <property type="entry name" value="PEPTIDASE_A1"/>
    <property type="match status" value="1"/>
</dbReference>
<keyword evidence="4" id="KW-0378">Hydrolase</keyword>
<dbReference type="CDD" id="cd05471">
    <property type="entry name" value="pepsin_like"/>
    <property type="match status" value="1"/>
</dbReference>
<gene>
    <name evidence="7" type="ORF">B0F90DRAFT_1833807</name>
</gene>
<feature type="chain" id="PRO_5041966967" evidence="5">
    <location>
        <begin position="20"/>
        <end position="419"/>
    </location>
</feature>
<evidence type="ECO:0000313" key="7">
    <source>
        <dbReference type="EMBL" id="KAI0308258.1"/>
    </source>
</evidence>
<evidence type="ECO:0000256" key="3">
    <source>
        <dbReference type="PIRSR" id="PIRSR601461-1"/>
    </source>
</evidence>
<dbReference type="InterPro" id="IPR001969">
    <property type="entry name" value="Aspartic_peptidase_AS"/>
</dbReference>
<reference evidence="7" key="1">
    <citation type="journal article" date="2022" name="New Phytol.">
        <title>Evolutionary transition to the ectomycorrhizal habit in the genomes of a hyperdiverse lineage of mushroom-forming fungi.</title>
        <authorList>
            <person name="Looney B."/>
            <person name="Miyauchi S."/>
            <person name="Morin E."/>
            <person name="Drula E."/>
            <person name="Courty P.E."/>
            <person name="Kohler A."/>
            <person name="Kuo A."/>
            <person name="LaButti K."/>
            <person name="Pangilinan J."/>
            <person name="Lipzen A."/>
            <person name="Riley R."/>
            <person name="Andreopoulos W."/>
            <person name="He G."/>
            <person name="Johnson J."/>
            <person name="Nolan M."/>
            <person name="Tritt A."/>
            <person name="Barry K.W."/>
            <person name="Grigoriev I.V."/>
            <person name="Nagy L.G."/>
            <person name="Hibbett D."/>
            <person name="Henrissat B."/>
            <person name="Matheny P.B."/>
            <person name="Labbe J."/>
            <person name="Martin F.M."/>
        </authorList>
    </citation>
    <scope>NUCLEOTIDE SEQUENCE</scope>
    <source>
        <strain evidence="7">BPL690</strain>
    </source>
</reference>
<feature type="active site" evidence="3">
    <location>
        <position position="103"/>
    </location>
</feature>
<keyword evidence="5" id="KW-0732">Signal</keyword>
<accession>A0AAD4MFA2</accession>
<evidence type="ECO:0000256" key="5">
    <source>
        <dbReference type="SAM" id="SignalP"/>
    </source>
</evidence>
<dbReference type="GO" id="GO:0006508">
    <property type="term" value="P:proteolysis"/>
    <property type="evidence" value="ECO:0007669"/>
    <property type="project" value="UniProtKB-KW"/>
</dbReference>
<keyword evidence="4" id="KW-0645">Protease</keyword>
<evidence type="ECO:0000313" key="8">
    <source>
        <dbReference type="Proteomes" id="UP001203297"/>
    </source>
</evidence>
<keyword evidence="2 4" id="KW-0064">Aspartyl protease</keyword>
<dbReference type="SUPFAM" id="SSF50630">
    <property type="entry name" value="Acid proteases"/>
    <property type="match status" value="1"/>
</dbReference>
<evidence type="ECO:0000259" key="6">
    <source>
        <dbReference type="PROSITE" id="PS51767"/>
    </source>
</evidence>
<dbReference type="PRINTS" id="PR00792">
    <property type="entry name" value="PEPSIN"/>
</dbReference>
<protein>
    <submittedName>
        <fullName evidence="7">Aspartic peptidase A1</fullName>
    </submittedName>
</protein>
<sequence>MFPTASLTAFLLLAVSVAANPIVVRKPPVSLSFARHLNITGSYDLVAKDQARAKNFMAIGKAKQSGTLSSAAVVSVGVTNVAVVYQATVGVGSPATNYNLLIDTGSSNTWVGAGTTYVTTSTSVQTSDSVSVTYGSGSFSGTEFLDTVTIGSGLVIPGQSIGVASTSTGFTGFDGILGIGPTDLTVGTLSPNTGSSVPTVTDNLFSRGTITSNLVSVSFEPTTTTSVKNGELTFGGTDSTKFTGALTFIPITSTSPANLFWGINESIRYGASTSILSTTAGIVDTGTTLILIATDAFNRYTSATGAVLDATTGLLRITSAQFSSLQSLFFTTGGRSFELTANAQIWPRALNTFIGGTSGNIYLVVNDIGTPTGQGLDFINGYTFLERFYSVYDTSNHRVGLPLRHSPRRRAIDGDGWVR</sequence>
<comment type="caution">
    <text evidence="7">The sequence shown here is derived from an EMBL/GenBank/DDBJ whole genome shotgun (WGS) entry which is preliminary data.</text>
</comment>
<dbReference type="AlphaFoldDB" id="A0AAD4MFA2"/>
<dbReference type="PANTHER" id="PTHR47966:SF51">
    <property type="entry name" value="BETA-SITE APP-CLEAVING ENZYME, ISOFORM A-RELATED"/>
    <property type="match status" value="1"/>
</dbReference>
<dbReference type="InterPro" id="IPR034164">
    <property type="entry name" value="Pepsin-like_dom"/>
</dbReference>
<evidence type="ECO:0000256" key="1">
    <source>
        <dbReference type="ARBA" id="ARBA00007447"/>
    </source>
</evidence>
<dbReference type="InterPro" id="IPR001461">
    <property type="entry name" value="Aspartic_peptidase_A1"/>
</dbReference>
<dbReference type="Gene3D" id="2.40.70.10">
    <property type="entry name" value="Acid Proteases"/>
    <property type="match status" value="2"/>
</dbReference>
<feature type="domain" description="Peptidase A1" evidence="6">
    <location>
        <begin position="85"/>
        <end position="402"/>
    </location>
</feature>